<dbReference type="InterPro" id="IPR006620">
    <property type="entry name" value="Pro_4_hyd_alph"/>
</dbReference>
<feature type="chain" id="PRO_5041923002" description="procollagen-lysine 5-dioxygenase" evidence="13">
    <location>
        <begin position="29"/>
        <end position="856"/>
    </location>
</feature>
<gene>
    <name evidence="15" type="ORF">KUF71_023561</name>
</gene>
<dbReference type="Pfam" id="PF25342">
    <property type="entry name" value="GT_PLOD"/>
    <property type="match status" value="1"/>
</dbReference>
<dbReference type="PROSITE" id="PS51471">
    <property type="entry name" value="FE2OG_OXY"/>
    <property type="match status" value="1"/>
</dbReference>
<comment type="cofactor">
    <cofactor evidence="1">
        <name>L-ascorbate</name>
        <dbReference type="ChEBI" id="CHEBI:38290"/>
    </cofactor>
</comment>
<dbReference type="SMART" id="SM00702">
    <property type="entry name" value="P4Hc"/>
    <property type="match status" value="1"/>
</dbReference>
<dbReference type="PANTHER" id="PTHR10730">
    <property type="entry name" value="PROCOLLAGEN-LYSINE,2-OXOGLUTARATE 5-DIOXYGENASE/GLYCOSYLTRANSFERASE 25 FAMILY MEMBER"/>
    <property type="match status" value="1"/>
</dbReference>
<reference evidence="15" key="2">
    <citation type="journal article" date="2023" name="BMC Genomics">
        <title>Pest status, molecular evolution, and epigenetic factors derived from the genome assembly of Frankliniella fusca, a thysanopteran phytovirus vector.</title>
        <authorList>
            <person name="Catto M.A."/>
            <person name="Labadie P.E."/>
            <person name="Jacobson A.L."/>
            <person name="Kennedy G.G."/>
            <person name="Srinivasan R."/>
            <person name="Hunt B.G."/>
        </authorList>
    </citation>
    <scope>NUCLEOTIDE SEQUENCE</scope>
    <source>
        <strain evidence="15">PL_HMW_Pooled</strain>
    </source>
</reference>
<evidence type="ECO:0000256" key="4">
    <source>
        <dbReference type="ARBA" id="ARBA00022723"/>
    </source>
</evidence>
<dbReference type="SUPFAM" id="SSF53448">
    <property type="entry name" value="Nucleotide-diphospho-sugar transferases"/>
    <property type="match status" value="1"/>
</dbReference>
<dbReference type="InterPro" id="IPR005123">
    <property type="entry name" value="Oxoglu/Fe-dep_dioxygenase_dom"/>
</dbReference>
<evidence type="ECO:0000256" key="5">
    <source>
        <dbReference type="ARBA" id="ARBA00022729"/>
    </source>
</evidence>
<evidence type="ECO:0000256" key="8">
    <source>
        <dbReference type="ARBA" id="ARBA00022964"/>
    </source>
</evidence>
<dbReference type="GO" id="GO:0005783">
    <property type="term" value="C:endoplasmic reticulum"/>
    <property type="evidence" value="ECO:0007669"/>
    <property type="project" value="UniProtKB-SubCell"/>
</dbReference>
<keyword evidence="8" id="KW-0223">Dioxygenase</keyword>
<dbReference type="GO" id="GO:0005506">
    <property type="term" value="F:iron ion binding"/>
    <property type="evidence" value="ECO:0007669"/>
    <property type="project" value="InterPro"/>
</dbReference>
<dbReference type="InterPro" id="IPR044861">
    <property type="entry name" value="IPNS-like_FE2OG_OXY"/>
</dbReference>
<keyword evidence="16" id="KW-1185">Reference proteome</keyword>
<evidence type="ECO:0000256" key="6">
    <source>
        <dbReference type="ARBA" id="ARBA00022824"/>
    </source>
</evidence>
<dbReference type="Proteomes" id="UP001219518">
    <property type="component" value="Unassembled WGS sequence"/>
</dbReference>
<dbReference type="InterPro" id="IPR057589">
    <property type="entry name" value="GT_PLOD"/>
</dbReference>
<evidence type="ECO:0000313" key="16">
    <source>
        <dbReference type="Proteomes" id="UP001219518"/>
    </source>
</evidence>
<dbReference type="InterPro" id="IPR050757">
    <property type="entry name" value="Collagen_mod_GT25"/>
</dbReference>
<keyword evidence="5 13" id="KW-0732">Signal</keyword>
<evidence type="ECO:0000256" key="11">
    <source>
        <dbReference type="ARBA" id="ARBA00023180"/>
    </source>
</evidence>
<evidence type="ECO:0000256" key="3">
    <source>
        <dbReference type="ARBA" id="ARBA00012264"/>
    </source>
</evidence>
<evidence type="ECO:0000256" key="9">
    <source>
        <dbReference type="ARBA" id="ARBA00023002"/>
    </source>
</evidence>
<dbReference type="InterPro" id="IPR029044">
    <property type="entry name" value="Nucleotide-diphossugar_trans"/>
</dbReference>
<evidence type="ECO:0000313" key="15">
    <source>
        <dbReference type="EMBL" id="KAK3914148.1"/>
    </source>
</evidence>
<dbReference type="AlphaFoldDB" id="A0AAE1LC30"/>
<comment type="catalytic activity">
    <reaction evidence="12">
        <text>L-lysyl-[collagen] + 2-oxoglutarate + O2 = (5R)-5-hydroxy-L-lysyl-[collagen] + succinate + CO2</text>
        <dbReference type="Rhea" id="RHEA:16569"/>
        <dbReference type="Rhea" id="RHEA-COMP:12751"/>
        <dbReference type="Rhea" id="RHEA-COMP:12752"/>
        <dbReference type="ChEBI" id="CHEBI:15379"/>
        <dbReference type="ChEBI" id="CHEBI:16526"/>
        <dbReference type="ChEBI" id="CHEBI:16810"/>
        <dbReference type="ChEBI" id="CHEBI:29969"/>
        <dbReference type="ChEBI" id="CHEBI:30031"/>
        <dbReference type="ChEBI" id="CHEBI:133442"/>
        <dbReference type="EC" id="1.14.11.4"/>
    </reaction>
</comment>
<evidence type="ECO:0000256" key="13">
    <source>
        <dbReference type="SAM" id="SignalP"/>
    </source>
</evidence>
<evidence type="ECO:0000259" key="14">
    <source>
        <dbReference type="PROSITE" id="PS51471"/>
    </source>
</evidence>
<comment type="caution">
    <text evidence="15">The sequence shown here is derived from an EMBL/GenBank/DDBJ whole genome shotgun (WGS) entry which is preliminary data.</text>
</comment>
<keyword evidence="7" id="KW-0847">Vitamin C</keyword>
<accession>A0AAE1LC30</accession>
<evidence type="ECO:0000256" key="7">
    <source>
        <dbReference type="ARBA" id="ARBA00022896"/>
    </source>
</evidence>
<comment type="subcellular location">
    <subcellularLocation>
        <location evidence="2">Endoplasmic reticulum</location>
    </subcellularLocation>
</comment>
<keyword evidence="11" id="KW-0325">Glycoprotein</keyword>
<feature type="domain" description="Fe2OG dioxygenase" evidence="14">
    <location>
        <begin position="763"/>
        <end position="856"/>
    </location>
</feature>
<evidence type="ECO:0000256" key="10">
    <source>
        <dbReference type="ARBA" id="ARBA00023004"/>
    </source>
</evidence>
<keyword evidence="6" id="KW-0256">Endoplasmic reticulum</keyword>
<evidence type="ECO:0000256" key="12">
    <source>
        <dbReference type="ARBA" id="ARBA00047930"/>
    </source>
</evidence>
<organism evidence="15 16">
    <name type="scientific">Frankliniella fusca</name>
    <dbReference type="NCBI Taxonomy" id="407009"/>
    <lineage>
        <taxon>Eukaryota</taxon>
        <taxon>Metazoa</taxon>
        <taxon>Ecdysozoa</taxon>
        <taxon>Arthropoda</taxon>
        <taxon>Hexapoda</taxon>
        <taxon>Insecta</taxon>
        <taxon>Pterygota</taxon>
        <taxon>Neoptera</taxon>
        <taxon>Paraneoptera</taxon>
        <taxon>Thysanoptera</taxon>
        <taxon>Terebrantia</taxon>
        <taxon>Thripoidea</taxon>
        <taxon>Thripidae</taxon>
        <taxon>Frankliniella</taxon>
    </lineage>
</organism>
<feature type="signal peptide" evidence="13">
    <location>
        <begin position="1"/>
        <end position="28"/>
    </location>
</feature>
<dbReference type="EMBL" id="JAHWGI010000352">
    <property type="protein sequence ID" value="KAK3914148.1"/>
    <property type="molecule type" value="Genomic_DNA"/>
</dbReference>
<dbReference type="Gene3D" id="2.60.120.620">
    <property type="entry name" value="q2cbj1_9rhob like domain"/>
    <property type="match status" value="1"/>
</dbReference>
<dbReference type="PANTHER" id="PTHR10730:SF45">
    <property type="entry name" value="PROCOLLAGEN-LYSINE,2-OXOGLUTARATE 5-DIOXYGENASE"/>
    <property type="match status" value="1"/>
</dbReference>
<dbReference type="GO" id="GO:0008475">
    <property type="term" value="F:procollagen-lysine 5-dioxygenase activity"/>
    <property type="evidence" value="ECO:0007669"/>
    <property type="project" value="UniProtKB-EC"/>
</dbReference>
<keyword evidence="9" id="KW-0560">Oxidoreductase</keyword>
<keyword evidence="10" id="KW-0408">Iron</keyword>
<dbReference type="EC" id="1.14.11.4" evidence="3"/>
<evidence type="ECO:0000256" key="1">
    <source>
        <dbReference type="ARBA" id="ARBA00001961"/>
    </source>
</evidence>
<dbReference type="Pfam" id="PF03171">
    <property type="entry name" value="2OG-FeII_Oxy"/>
    <property type="match status" value="1"/>
</dbReference>
<sequence>MTYPYPYRILQWAALALVLRAHPCLAAADPMGQGALVLATRARGESRELCGDLDLDADVDVDLEELEAAERWLLPYHESEADPEDYLGWGFTSRYPHRVPAHGNHTSELLLLTVASHVSDGYRRFERSAHIYNVPMKVLGMGKEWNGGDMSRPGGGYKINLLKEELEKYKNDSNKIILFTDAFDVVILANADRIIKQFRNLDARIIFSAEGFCWPDESLASNYPTVARGKRFLNSGGFIGYAPELYQLVTAKDVLDTDDDQLYYTHMFLDPEIRKQLNIKLDHRSTIFQNLNGALADVELQLEADNSYIKNTAYATIPLIVHGNGPSKSVLNSLGNYIAKSWSLQDGCTSCEDNKLDLSQKKASQLPTVLIAIFIEQPTPFLEEFFEKIAKLDYPKNRLFLFIHNAVDYHSGVVEEFKEKYGKEYRSVKSIDSSDKMSGAEARELAMNYCVQKDCNAYLNVDAEAHLDNSNALRLLLENNKGVIAPMLTRPYKAWSNFWGALSTDGFYARSTDYMEIVNNERRGVWNVPYISGCYLVNATLLADKGSKVTYAFGTLDPDMAFCHNLREKGIFMFVSNLHDFGHLVNNENYDLTRKHPDFYTLLENRWDWEQRYIHEDYANVLDPQSTPLQPCPDVYWMPIVSPRFCQELIDIMENFGKWSDGSNKDERLAGGYENVPTRDIHMNQVGFDPQWLEFLKSYVKPLVERVFTGYNNDDPRLDGGYEAVPTRDIHMRQVGLDDLWDFFLEEYVQPLQQAIFIGYDDNPRSIMNFVVRYRPDEQPSLRPHHDSSTYTINIALNRPDIDYQGGGCNFIRYNCSVTKTRVGWLLMHPGRLTHLHEGLRVTNGTRYIMISFVDP</sequence>
<proteinExistence type="predicted"/>
<evidence type="ECO:0000256" key="2">
    <source>
        <dbReference type="ARBA" id="ARBA00004240"/>
    </source>
</evidence>
<reference evidence="15" key="1">
    <citation type="submission" date="2021-07" db="EMBL/GenBank/DDBJ databases">
        <authorList>
            <person name="Catto M.A."/>
            <person name="Jacobson A."/>
            <person name="Kennedy G."/>
            <person name="Labadie P."/>
            <person name="Hunt B.G."/>
            <person name="Srinivasan R."/>
        </authorList>
    </citation>
    <scope>NUCLEOTIDE SEQUENCE</scope>
    <source>
        <strain evidence="15">PL_HMW_Pooled</strain>
        <tissue evidence="15">Head</tissue>
    </source>
</reference>
<protein>
    <recommendedName>
        <fullName evidence="3">procollagen-lysine 5-dioxygenase</fullName>
        <ecNumber evidence="3">1.14.11.4</ecNumber>
    </recommendedName>
</protein>
<name>A0AAE1LC30_9NEOP</name>
<dbReference type="GO" id="GO:0031418">
    <property type="term" value="F:L-ascorbic acid binding"/>
    <property type="evidence" value="ECO:0007669"/>
    <property type="project" value="UniProtKB-KW"/>
</dbReference>
<keyword evidence="4" id="KW-0479">Metal-binding</keyword>